<feature type="coiled-coil region" evidence="1">
    <location>
        <begin position="769"/>
        <end position="807"/>
    </location>
</feature>
<feature type="coiled-coil region" evidence="1">
    <location>
        <begin position="303"/>
        <end position="454"/>
    </location>
</feature>
<protein>
    <submittedName>
        <fullName evidence="3">Uncharacterized protein</fullName>
    </submittedName>
</protein>
<feature type="coiled-coil region" evidence="1">
    <location>
        <begin position="501"/>
        <end position="528"/>
    </location>
</feature>
<sequence length="911" mass="106490">MSSLPAVSPYLEKTLVKQRRRPSKPTKFPAVGRPSSQEAKTKMRHDDLEAENAHLRKLLKEYEAANQGLKIENSELRMKLEGNFDPDNNMEYQLNQARMKLEAANRKMTDMNDRVYRIDKAESLMKYWQNQNYEREEELKGTISRYDNLIAAKDNIITQKDAALKDTQERLDFANDKIEILEAKLTKAEDKIVQLTKENEKLTQAMKDLKKACEAQLIAMKKKNDKDLKILDLKAKKKLRQVVKFADEKLNEFRLIAEKKCNRYENQISELKTRTDTYYTMRIVKLIGIIDKLKKEASHTFARIAAAEDLKQAERDIDNLESALQKEQEEHMNDNMKNEQVIEQKNALIKKLEERIGALEKELTETIMAPKEGYERLSAEIMDLNDKYKEKCDEVDRLCETLRLARKEAKEDAEIARYEIKKRDLEIQRLGFVIEDLRQELDRRRDEIVDLKGRIVVITKECERRHHIILAKIKEIGRLEEVIAHVCTKARQDAVKAAAILKHTRKVLKETQDHVKRLKKALEEAIEFGRQQTKKLNVALETIKEKDTIIYKKDVEIVNLEHDVKDGIEENLSLEWNLNKRKQLDSEKNRTIDNQRVEIQELRSALEAIERKIRSNNAKVTRMRAQVRNAEDRVLRIEMELEAKEKEFMVYQEKAQQAQEQIKDNALIQERKLREIIKNKDEMHKEFVTMHEEEMKENDFREIKLKDKLDTQIMKRRTATERRKAAEAENFRLAERLKIAEAEAHAFKLQRLRIEQAEALAKLGKYVGLEAREQTLNKLQRRLAETRDFLERERALTRETVQELAQRNSTLMVQVKKLATSLKGARTEQAELLSNQLMDVSNFSNHLINKLDESVLLELKVSLHILILEKNSYRIAAPSSIVKPLYNDVVARIKIPKFASTGQRTTSASGG</sequence>
<accession>A0A7S3ZEK8</accession>
<feature type="coiled-coil region" evidence="1">
    <location>
        <begin position="45"/>
        <end position="114"/>
    </location>
</feature>
<evidence type="ECO:0000256" key="2">
    <source>
        <dbReference type="SAM" id="MobiDB-lite"/>
    </source>
</evidence>
<name>A0A7S3ZEK8_9EUKA</name>
<evidence type="ECO:0000313" key="3">
    <source>
        <dbReference type="EMBL" id="CAE0680913.1"/>
    </source>
</evidence>
<organism evidence="3">
    <name type="scientific">Lotharella globosa</name>
    <dbReference type="NCBI Taxonomy" id="91324"/>
    <lineage>
        <taxon>Eukaryota</taxon>
        <taxon>Sar</taxon>
        <taxon>Rhizaria</taxon>
        <taxon>Cercozoa</taxon>
        <taxon>Chlorarachniophyceae</taxon>
        <taxon>Lotharella</taxon>
    </lineage>
</organism>
<feature type="region of interest" description="Disordered" evidence="2">
    <location>
        <begin position="1"/>
        <end position="45"/>
    </location>
</feature>
<dbReference type="EMBL" id="HBIV01046852">
    <property type="protein sequence ID" value="CAE0680913.1"/>
    <property type="molecule type" value="Transcribed_RNA"/>
</dbReference>
<dbReference type="AlphaFoldDB" id="A0A7S3ZEK8"/>
<keyword evidence="1" id="KW-0175">Coiled coil</keyword>
<reference evidence="3" key="1">
    <citation type="submission" date="2021-01" db="EMBL/GenBank/DDBJ databases">
        <authorList>
            <person name="Corre E."/>
            <person name="Pelletier E."/>
            <person name="Niang G."/>
            <person name="Scheremetjew M."/>
            <person name="Finn R."/>
            <person name="Kale V."/>
            <person name="Holt S."/>
            <person name="Cochrane G."/>
            <person name="Meng A."/>
            <person name="Brown T."/>
            <person name="Cohen L."/>
        </authorList>
    </citation>
    <scope>NUCLEOTIDE SEQUENCE</scope>
    <source>
        <strain evidence="3">CCCM811</strain>
    </source>
</reference>
<evidence type="ECO:0000256" key="1">
    <source>
        <dbReference type="SAM" id="Coils"/>
    </source>
</evidence>
<feature type="coiled-coil region" evidence="1">
    <location>
        <begin position="157"/>
        <end position="212"/>
    </location>
</feature>
<feature type="coiled-coil region" evidence="1">
    <location>
        <begin position="592"/>
        <end position="661"/>
    </location>
</feature>
<proteinExistence type="predicted"/>
<gene>
    <name evidence="3" type="ORF">LGLO00237_LOCUS32700</name>
</gene>